<dbReference type="SUPFAM" id="SSF75005">
    <property type="entry name" value="Arabinanase/levansucrase/invertase"/>
    <property type="match status" value="1"/>
</dbReference>
<proteinExistence type="inferred from homology"/>
<evidence type="ECO:0000259" key="5">
    <source>
        <dbReference type="Pfam" id="PF17851"/>
    </source>
</evidence>
<dbReference type="InterPro" id="IPR041542">
    <property type="entry name" value="GH43_C2"/>
</dbReference>
<dbReference type="PANTHER" id="PTHR42812:SF17">
    <property type="entry name" value="BETA-XYLOSIDASE C-TERMINAL CONCANAVALIN A-LIKE DOMAIN-CONTAINING PROTEIN-RELATED"/>
    <property type="match status" value="1"/>
</dbReference>
<dbReference type="Pfam" id="PF04616">
    <property type="entry name" value="Glyco_hydro_43"/>
    <property type="match status" value="1"/>
</dbReference>
<evidence type="ECO:0000256" key="3">
    <source>
        <dbReference type="ARBA" id="ARBA00023295"/>
    </source>
</evidence>
<evidence type="ECO:0000256" key="4">
    <source>
        <dbReference type="PIRSR" id="PIRSR606710-2"/>
    </source>
</evidence>
<dbReference type="SMR" id="A0A384JPF7"/>
<dbReference type="Gene3D" id="2.115.10.20">
    <property type="entry name" value="Glycosyl hydrolase domain, family 43"/>
    <property type="match status" value="1"/>
</dbReference>
<evidence type="ECO:0000313" key="7">
    <source>
        <dbReference type="Proteomes" id="UP000001798"/>
    </source>
</evidence>
<dbReference type="GeneID" id="5430748"/>
<sequence length="618" mass="68015">MIRQPNLLNLLRDFLHARICSTTLTMKITSSLKLLQLFFTLLVVNASFSNAIGRQNQNETIYNPAIPGWHSDPSCVFVAEKDNTTFCTSSTFLLTPGLPIHASKDLKNWKLASHAISRKSQLPDYENSLAQSDGIWAATIRYHQGNFYIITMYRNNIQNPHNTILIFKTTDPYSDSAWSDPIRKISDSIDPDIFWDQDGTTYVVSAGVSLQTIDLKTGNFSEARSIWNGTTGMFLEGPHIYRKDGYYYLLVAEGGSGLNHSVTIARSKSIYGPYESNPANPVLTNKGTEEYFQNIGHADLFHDAQGQWWAAALGWRSGLEAVTYPMGRETVITPVTWNDGEFPIFTPLRGVQSGWSVSESKDVPGDGSIVTDPDIVDFGSNSTIPRHFGYWRWPDLQAYKVSPPDHPGTLQLIPSTASISAGATNLTAGFDIANYTLIMRLQTHTLFQYSVDISYAPEAKDEETGVTVFLNQVQNMVLGIVMLPTNTTGNSTLRDVLAPHFRFMVSGLGSLVKELPPPVTIPVPDSWLLAPIRLSICAENDTYYKFYASSSSSPNNTLIVGRAPGSILSGGMGDFTGSLVGVYATSNGGNGSAPAYVSRWRYQGIAQEVDFGQFIPSI</sequence>
<gene>
    <name evidence="6" type="ORF">BCIN_08g00060</name>
</gene>
<dbReference type="Gene3D" id="2.60.120.200">
    <property type="match status" value="1"/>
</dbReference>
<dbReference type="VEuPathDB" id="FungiDB:Bcin08g00060"/>
<dbReference type="InterPro" id="IPR013320">
    <property type="entry name" value="ConA-like_dom_sf"/>
</dbReference>
<keyword evidence="3" id="KW-0326">Glycosidase</keyword>
<evidence type="ECO:0000256" key="2">
    <source>
        <dbReference type="ARBA" id="ARBA00022801"/>
    </source>
</evidence>
<dbReference type="Pfam" id="PF17851">
    <property type="entry name" value="GH43_C2"/>
    <property type="match status" value="1"/>
</dbReference>
<dbReference type="CDD" id="cd18833">
    <property type="entry name" value="GH43_PcXyl-like"/>
    <property type="match status" value="1"/>
</dbReference>
<feature type="site" description="Important for catalytic activity, responsible for pKa modulation of the active site Glu and correct orientation of both the proton donor and substrate" evidence="4">
    <location>
        <position position="190"/>
    </location>
</feature>
<keyword evidence="2" id="KW-0378">Hydrolase</keyword>
<dbReference type="InterPro" id="IPR023296">
    <property type="entry name" value="Glyco_hydro_beta-prop_sf"/>
</dbReference>
<dbReference type="KEGG" id="bfu:BCIN_08g00060"/>
<dbReference type="GO" id="GO:0005975">
    <property type="term" value="P:carbohydrate metabolic process"/>
    <property type="evidence" value="ECO:0007669"/>
    <property type="project" value="InterPro"/>
</dbReference>
<dbReference type="RefSeq" id="XP_024550080.1">
    <property type="nucleotide sequence ID" value="XM_024694291.1"/>
</dbReference>
<keyword evidence="7" id="KW-1185">Reference proteome</keyword>
<dbReference type="Proteomes" id="UP000001798">
    <property type="component" value="Chromosome 8"/>
</dbReference>
<dbReference type="PANTHER" id="PTHR42812">
    <property type="entry name" value="BETA-XYLOSIDASE"/>
    <property type="match status" value="1"/>
</dbReference>
<reference evidence="6 7" key="3">
    <citation type="journal article" date="2017" name="Mol. Plant Pathol.">
        <title>A gapless genome sequence of the fungus Botrytis cinerea.</title>
        <authorList>
            <person name="Van Kan J.A."/>
            <person name="Stassen J.H."/>
            <person name="Mosbach A."/>
            <person name="Van Der Lee T.A."/>
            <person name="Faino L."/>
            <person name="Farmer A.D."/>
            <person name="Papasotiriou D.G."/>
            <person name="Zhou S."/>
            <person name="Seidl M.F."/>
            <person name="Cottam E."/>
            <person name="Edel D."/>
            <person name="Hahn M."/>
            <person name="Schwartz D.C."/>
            <person name="Dietrich R.A."/>
            <person name="Widdison S."/>
            <person name="Scalliet G."/>
        </authorList>
    </citation>
    <scope>NUCLEOTIDE SEQUENCE [LARGE SCALE GENOMIC DNA]</scope>
    <source>
        <strain evidence="6 7">B05.10</strain>
    </source>
</reference>
<dbReference type="EMBL" id="CP009812">
    <property type="protein sequence ID" value="ATZ52234.1"/>
    <property type="molecule type" value="Genomic_DNA"/>
</dbReference>
<dbReference type="SUPFAM" id="SSF49899">
    <property type="entry name" value="Concanavalin A-like lectins/glucanases"/>
    <property type="match status" value="1"/>
</dbReference>
<reference evidence="6 7" key="1">
    <citation type="journal article" date="2011" name="PLoS Genet.">
        <title>Genomic analysis of the necrotrophic fungal pathogens Sclerotinia sclerotiorum and Botrytis cinerea.</title>
        <authorList>
            <person name="Amselem J."/>
            <person name="Cuomo C.A."/>
            <person name="van Kan J.A."/>
            <person name="Viaud M."/>
            <person name="Benito E.P."/>
            <person name="Couloux A."/>
            <person name="Coutinho P.M."/>
            <person name="de Vries R.P."/>
            <person name="Dyer P.S."/>
            <person name="Fillinger S."/>
            <person name="Fournier E."/>
            <person name="Gout L."/>
            <person name="Hahn M."/>
            <person name="Kohn L."/>
            <person name="Lapalu N."/>
            <person name="Plummer K.M."/>
            <person name="Pradier J.M."/>
            <person name="Quevillon E."/>
            <person name="Sharon A."/>
            <person name="Simon A."/>
            <person name="ten Have A."/>
            <person name="Tudzynski B."/>
            <person name="Tudzynski P."/>
            <person name="Wincker P."/>
            <person name="Andrew M."/>
            <person name="Anthouard V."/>
            <person name="Beever R.E."/>
            <person name="Beffa R."/>
            <person name="Benoit I."/>
            <person name="Bouzid O."/>
            <person name="Brault B."/>
            <person name="Chen Z."/>
            <person name="Choquer M."/>
            <person name="Collemare J."/>
            <person name="Cotton P."/>
            <person name="Danchin E.G."/>
            <person name="Da Silva C."/>
            <person name="Gautier A."/>
            <person name="Giraud C."/>
            <person name="Giraud T."/>
            <person name="Gonzalez C."/>
            <person name="Grossetete S."/>
            <person name="Guldener U."/>
            <person name="Henrissat B."/>
            <person name="Howlett B.J."/>
            <person name="Kodira C."/>
            <person name="Kretschmer M."/>
            <person name="Lappartient A."/>
            <person name="Leroch M."/>
            <person name="Levis C."/>
            <person name="Mauceli E."/>
            <person name="Neuveglise C."/>
            <person name="Oeser B."/>
            <person name="Pearson M."/>
            <person name="Poulain J."/>
            <person name="Poussereau N."/>
            <person name="Quesneville H."/>
            <person name="Rascle C."/>
            <person name="Schumacher J."/>
            <person name="Segurens B."/>
            <person name="Sexton A."/>
            <person name="Silva E."/>
            <person name="Sirven C."/>
            <person name="Soanes D.M."/>
            <person name="Talbot N.J."/>
            <person name="Templeton M."/>
            <person name="Yandava C."/>
            <person name="Yarden O."/>
            <person name="Zeng Q."/>
            <person name="Rollins J.A."/>
            <person name="Lebrun M.H."/>
            <person name="Dickman M."/>
        </authorList>
    </citation>
    <scope>NUCLEOTIDE SEQUENCE [LARGE SCALE GENOMIC DNA]</scope>
    <source>
        <strain evidence="6 7">B05.10</strain>
    </source>
</reference>
<accession>A0A384JPF7</accession>
<dbReference type="OrthoDB" id="408373at2759"/>
<dbReference type="InterPro" id="IPR051795">
    <property type="entry name" value="Glycosyl_Hydrlase_43"/>
</dbReference>
<feature type="domain" description="Beta-xylosidase C-terminal Concanavalin A-like" evidence="5">
    <location>
        <begin position="385"/>
        <end position="603"/>
    </location>
</feature>
<evidence type="ECO:0000313" key="6">
    <source>
        <dbReference type="EMBL" id="ATZ52234.1"/>
    </source>
</evidence>
<name>A0A384JPF7_BOTFB</name>
<dbReference type="GO" id="GO:0004553">
    <property type="term" value="F:hydrolase activity, hydrolyzing O-glycosyl compounds"/>
    <property type="evidence" value="ECO:0007669"/>
    <property type="project" value="InterPro"/>
</dbReference>
<dbReference type="AlphaFoldDB" id="A0A384JPF7"/>
<organism evidence="6 7">
    <name type="scientific">Botryotinia fuckeliana (strain B05.10)</name>
    <name type="common">Noble rot fungus</name>
    <name type="synonym">Botrytis cinerea</name>
    <dbReference type="NCBI Taxonomy" id="332648"/>
    <lineage>
        <taxon>Eukaryota</taxon>
        <taxon>Fungi</taxon>
        <taxon>Dikarya</taxon>
        <taxon>Ascomycota</taxon>
        <taxon>Pezizomycotina</taxon>
        <taxon>Leotiomycetes</taxon>
        <taxon>Helotiales</taxon>
        <taxon>Sclerotiniaceae</taxon>
        <taxon>Botrytis</taxon>
    </lineage>
</organism>
<evidence type="ECO:0000256" key="1">
    <source>
        <dbReference type="ARBA" id="ARBA00009865"/>
    </source>
</evidence>
<dbReference type="InterPro" id="IPR006710">
    <property type="entry name" value="Glyco_hydro_43"/>
</dbReference>
<protein>
    <recommendedName>
        <fullName evidence="5">Beta-xylosidase C-terminal Concanavalin A-like domain-containing protein</fullName>
    </recommendedName>
</protein>
<reference evidence="6 7" key="2">
    <citation type="journal article" date="2012" name="Eukaryot. Cell">
        <title>Genome update of Botrytis cinerea strains B05.10 and T4.</title>
        <authorList>
            <person name="Staats M."/>
            <person name="van Kan J.A."/>
        </authorList>
    </citation>
    <scope>NUCLEOTIDE SEQUENCE [LARGE SCALE GENOMIC DNA]</scope>
    <source>
        <strain evidence="6 7">B05.10</strain>
    </source>
</reference>
<comment type="similarity">
    <text evidence="1">Belongs to the glycosyl hydrolase 43 family.</text>
</comment>